<dbReference type="Proteomes" id="UP000516480">
    <property type="component" value="Chromosome 7"/>
</dbReference>
<proteinExistence type="predicted"/>
<dbReference type="SUPFAM" id="SSF52540">
    <property type="entry name" value="P-loop containing nucleoside triphosphate hydrolases"/>
    <property type="match status" value="1"/>
</dbReference>
<dbReference type="InterPro" id="IPR027417">
    <property type="entry name" value="P-loop_NTPase"/>
</dbReference>
<reference evidence="4 9" key="1">
    <citation type="submission" date="2016-02" db="EMBL/GenBank/DDBJ databases">
        <authorList>
            <consortium name="Pathogen Informatics"/>
        </authorList>
    </citation>
    <scope>NUCLEOTIDE SEQUENCE [LARGE SCALE GENOMIC DNA]</scope>
    <source>
        <strain evidence="4 9">K173</strain>
        <strain evidence="5 13">NK65 ny</strain>
        <strain evidence="6 12">NK65e</strain>
        <strain evidence="8 10">SP11 Antwerpcl1</strain>
        <strain evidence="7 11">SP11 RLL</strain>
    </source>
</reference>
<dbReference type="PRINTS" id="PR00326">
    <property type="entry name" value="GTP1OBG"/>
</dbReference>
<evidence type="ECO:0000313" key="6">
    <source>
        <dbReference type="EMBL" id="SCN24057.1"/>
    </source>
</evidence>
<dbReference type="InterPro" id="IPR006073">
    <property type="entry name" value="GTP-bd"/>
</dbReference>
<dbReference type="Proteomes" id="UP000219860">
    <property type="component" value="Chromosome 7"/>
</dbReference>
<gene>
    <name evidence="4" type="ORF">PBK173_000136000</name>
    <name evidence="6" type="ORF">PBNK65E_000129500</name>
    <name evidence="5" type="ORF">PBNK65NY_000129000</name>
    <name evidence="8" type="ORF">PBSP11A_000129000</name>
    <name evidence="7" type="ORF">PBSP11RLL_000128900</name>
</gene>
<feature type="domain" description="NOG1 N-terminal helical" evidence="3">
    <location>
        <begin position="270"/>
        <end position="415"/>
    </location>
</feature>
<evidence type="ECO:0000313" key="13">
    <source>
        <dbReference type="Proteomes" id="UP000516480"/>
    </source>
</evidence>
<feature type="domain" description="G" evidence="2">
    <location>
        <begin position="421"/>
        <end position="522"/>
    </location>
</feature>
<evidence type="ECO:0000259" key="2">
    <source>
        <dbReference type="Pfam" id="PF01926"/>
    </source>
</evidence>
<organism evidence="4 9">
    <name type="scientific">Plasmodium berghei</name>
    <dbReference type="NCBI Taxonomy" id="5821"/>
    <lineage>
        <taxon>Eukaryota</taxon>
        <taxon>Sar</taxon>
        <taxon>Alveolata</taxon>
        <taxon>Apicomplexa</taxon>
        <taxon>Aconoidasida</taxon>
        <taxon>Haemosporida</taxon>
        <taxon>Plasmodiidae</taxon>
        <taxon>Plasmodium</taxon>
        <taxon>Plasmodium (Vinckeia)</taxon>
    </lineage>
</organism>
<dbReference type="PANTHER" id="PTHR45759">
    <property type="entry name" value="NUCLEOLAR GTP-BINDING PROTEIN 1"/>
    <property type="match status" value="1"/>
</dbReference>
<dbReference type="EMBL" id="LT608143">
    <property type="protein sequence ID" value="SCM20474.1"/>
    <property type="molecule type" value="Genomic_DNA"/>
</dbReference>
<dbReference type="Gene3D" id="3.40.50.300">
    <property type="entry name" value="P-loop containing nucleotide triphosphate hydrolases"/>
    <property type="match status" value="1"/>
</dbReference>
<dbReference type="Pfam" id="PF17835">
    <property type="entry name" value="NOG1_N"/>
    <property type="match status" value="1"/>
</dbReference>
<feature type="chain" id="PRO_5014242890" evidence="1">
    <location>
        <begin position="21"/>
        <end position="601"/>
    </location>
</feature>
<dbReference type="InterPro" id="IPR041623">
    <property type="entry name" value="NOG1_N"/>
</dbReference>
<protein>
    <submittedName>
        <fullName evidence="4">GTP-binding protein, putative</fullName>
    </submittedName>
</protein>
<evidence type="ECO:0000313" key="9">
    <source>
        <dbReference type="Proteomes" id="UP000069549"/>
    </source>
</evidence>
<dbReference type="Proteomes" id="UP000220214">
    <property type="component" value="Chromosome 7"/>
</dbReference>
<evidence type="ECO:0000313" key="11">
    <source>
        <dbReference type="Proteomes" id="UP000219974"/>
    </source>
</evidence>
<feature type="signal peptide" evidence="1">
    <location>
        <begin position="1"/>
        <end position="20"/>
    </location>
</feature>
<dbReference type="OrthoDB" id="415015at2759"/>
<dbReference type="VEuPathDB" id="PlasmoDB:PBANKA_0716700"/>
<dbReference type="EMBL" id="LT614633">
    <property type="protein sequence ID" value="SCN24057.1"/>
    <property type="molecule type" value="Genomic_DNA"/>
</dbReference>
<evidence type="ECO:0000313" key="7">
    <source>
        <dbReference type="EMBL" id="SCO59375.1"/>
    </source>
</evidence>
<dbReference type="GO" id="GO:0005525">
    <property type="term" value="F:GTP binding"/>
    <property type="evidence" value="ECO:0007669"/>
    <property type="project" value="InterPro"/>
</dbReference>
<dbReference type="EMBL" id="LT608255">
    <property type="protein sequence ID" value="SCO60530.1"/>
    <property type="molecule type" value="Genomic_DNA"/>
</dbReference>
<evidence type="ECO:0000313" key="8">
    <source>
        <dbReference type="EMBL" id="SCO60530.1"/>
    </source>
</evidence>
<dbReference type="OMA" id="KEFNLGH"/>
<keyword evidence="1" id="KW-0732">Signal</keyword>
<dbReference type="EMBL" id="LT608271">
    <property type="protein sequence ID" value="SCO59375.1"/>
    <property type="molecule type" value="Genomic_DNA"/>
</dbReference>
<dbReference type="Proteomes" id="UP000219974">
    <property type="component" value="Chromosome 7"/>
</dbReference>
<evidence type="ECO:0000313" key="10">
    <source>
        <dbReference type="Proteomes" id="UP000219860"/>
    </source>
</evidence>
<evidence type="ECO:0000313" key="4">
    <source>
        <dbReference type="EMBL" id="CXI26163.1"/>
    </source>
</evidence>
<accession>A0A0Y9VQQ0</accession>
<evidence type="ECO:0000259" key="3">
    <source>
        <dbReference type="Pfam" id="PF17835"/>
    </source>
</evidence>
<dbReference type="EMBL" id="LT160027">
    <property type="protein sequence ID" value="CXI26163.1"/>
    <property type="molecule type" value="Genomic_DNA"/>
</dbReference>
<name>A0A0Y9VQQ0_PLABE</name>
<evidence type="ECO:0000313" key="12">
    <source>
        <dbReference type="Proteomes" id="UP000220214"/>
    </source>
</evidence>
<dbReference type="AlphaFoldDB" id="A0A0Y9VQQ0"/>
<evidence type="ECO:0000313" key="5">
    <source>
        <dbReference type="EMBL" id="SCM20474.1"/>
    </source>
</evidence>
<sequence length="601" mass="70578">MIFIFKAILFANIYYNIVFSFHTKNNSNNYIYIKKNNFKNFKFKKSKYMSKKCNTTFLCMNNEEQNDSLKKNKSGDSLKFYGFSHIYKHLKTDQSNIDSIKKGKDENSKTSHENFVKNDFIKQVSAFSQENKNDIKKYPEEDKKCTLNPDNNSVNSISVNVLVKDEPNRIQKMAFENIYDYSNIFKEKEKKIHIKKYVANIFQKLPKFKDNLKVIKDALLYLKFIEKGNLYLIKDLDKKSINSEPYDDFSNKKKKKGTKKDKIKLELTSIYNNINKEKHTKKRICKECCIKVDLYTKLLSRPLNNIYNLHTNLKKYLHPFQYSLYENAITNMYKDGEASMPLNDVLNNIVEVRKLITVTGKAYAGQMKYLKTCREIFNKLNEAIVDLNVILQSGRKWLDLYNSYIKKIKKIKYIDIEKPAISIIGCTNVGKSSILNSITNSKSKIASYNFTTKEFNLGHYSFVNENDIFTAQIMDLPGLINRQEEKRNIMEKLSLSSLKNIPSGVIYVFDPLKKEDHKFSSLKSQIEIRYYLRGLFPFRPWIDVITKSDLIDFSMVNIPKDIKENAIFISTEYKDSLLPLKEKINEMTFKLNKFLLKHTME</sequence>
<dbReference type="Proteomes" id="UP000069549">
    <property type="component" value="Chromosome 7"/>
</dbReference>
<evidence type="ECO:0000256" key="1">
    <source>
        <dbReference type="SAM" id="SignalP"/>
    </source>
</evidence>
<dbReference type="Pfam" id="PF01926">
    <property type="entry name" value="MMR_HSR1"/>
    <property type="match status" value="1"/>
</dbReference>